<evidence type="ECO:0000313" key="3">
    <source>
        <dbReference type="Proteomes" id="UP000595224"/>
    </source>
</evidence>
<feature type="transmembrane region" description="Helical" evidence="1">
    <location>
        <begin position="36"/>
        <end position="58"/>
    </location>
</feature>
<keyword evidence="1" id="KW-1133">Transmembrane helix</keyword>
<evidence type="ECO:0000313" key="2">
    <source>
        <dbReference type="EMBL" id="QQA02143.1"/>
    </source>
</evidence>
<reference evidence="2 3" key="1">
    <citation type="submission" date="2020-11" db="EMBL/GenBank/DDBJ databases">
        <title>Treponema Peruensis nv. sp., first commensal Treponema isolated from human feces.</title>
        <authorList>
            <person name="Belkhou C."/>
            <person name="Raes J."/>
        </authorList>
    </citation>
    <scope>NUCLEOTIDE SEQUENCE [LARGE SCALE GENOMIC DNA]</scope>
    <source>
        <strain evidence="2 3">RCC2812</strain>
    </source>
</reference>
<gene>
    <name evidence="2" type="ORF">IWA51_06080</name>
</gene>
<dbReference type="AlphaFoldDB" id="A0A7T3V633"/>
<accession>A0A7T3V633</accession>
<dbReference type="Proteomes" id="UP000595224">
    <property type="component" value="Chromosome"/>
</dbReference>
<proteinExistence type="predicted"/>
<dbReference type="EMBL" id="CP064936">
    <property type="protein sequence ID" value="QQA02143.1"/>
    <property type="molecule type" value="Genomic_DNA"/>
</dbReference>
<dbReference type="KEGG" id="tper:IWA51_06080"/>
<keyword evidence="3" id="KW-1185">Reference proteome</keyword>
<evidence type="ECO:0000256" key="1">
    <source>
        <dbReference type="SAM" id="Phobius"/>
    </source>
</evidence>
<sequence length="85" mass="9882">MTILLFSSRNMLKNSVLNIPIWSSQQSYLKWKRTTLMFTVFMFLLKHVGRLILCMGIMNLKKSKKLPEIVEKDEFAVVGDSVWTG</sequence>
<name>A0A7T3V633_9SPIR</name>
<dbReference type="RefSeq" id="WP_198443605.1">
    <property type="nucleotide sequence ID" value="NZ_CP064936.1"/>
</dbReference>
<keyword evidence="1" id="KW-0812">Transmembrane</keyword>
<keyword evidence="1" id="KW-0472">Membrane</keyword>
<protein>
    <submittedName>
        <fullName evidence="2">Uncharacterized protein</fullName>
    </submittedName>
</protein>
<organism evidence="2 3">
    <name type="scientific">Treponema peruense</name>
    <dbReference type="NCBI Taxonomy" id="2787628"/>
    <lineage>
        <taxon>Bacteria</taxon>
        <taxon>Pseudomonadati</taxon>
        <taxon>Spirochaetota</taxon>
        <taxon>Spirochaetia</taxon>
        <taxon>Spirochaetales</taxon>
        <taxon>Treponemataceae</taxon>
        <taxon>Treponema</taxon>
    </lineage>
</organism>